<evidence type="ECO:0000256" key="10">
    <source>
        <dbReference type="ARBA" id="ARBA00042072"/>
    </source>
</evidence>
<dbReference type="CDD" id="cd00211">
    <property type="entry name" value="PTS_IIA_fru"/>
    <property type="match status" value="1"/>
</dbReference>
<dbReference type="InterPro" id="IPR051351">
    <property type="entry name" value="Ascorbate-PTS_EIIA_comp"/>
</dbReference>
<dbReference type="SUPFAM" id="SSF55804">
    <property type="entry name" value="Phoshotransferase/anion transport protein"/>
    <property type="match status" value="1"/>
</dbReference>
<dbReference type="Pfam" id="PF00359">
    <property type="entry name" value="PTS_EIIA_2"/>
    <property type="match status" value="1"/>
</dbReference>
<dbReference type="PANTHER" id="PTHR36203:SF1">
    <property type="entry name" value="ASCORBATE-SPECIFIC PTS SYSTEM EIIA COMPONENT"/>
    <property type="match status" value="1"/>
</dbReference>
<dbReference type="Gene3D" id="3.40.930.10">
    <property type="entry name" value="Mannitol-specific EII, Chain A"/>
    <property type="match status" value="1"/>
</dbReference>
<evidence type="ECO:0000256" key="3">
    <source>
        <dbReference type="ARBA" id="ARBA00022490"/>
    </source>
</evidence>
<dbReference type="RefSeq" id="WP_310521666.1">
    <property type="nucleotide sequence ID" value="NZ_BAABBS010000003.1"/>
</dbReference>
<keyword evidence="13" id="KW-1185">Reference proteome</keyword>
<evidence type="ECO:0000256" key="6">
    <source>
        <dbReference type="ARBA" id="ARBA00022683"/>
    </source>
</evidence>
<protein>
    <recommendedName>
        <fullName evidence="9">Ascorbate-specific PTS system EIIA component</fullName>
    </recommendedName>
    <alternativeName>
        <fullName evidence="10">Ascorbate-specific phosphotransferase enzyme IIA component</fullName>
    </alternativeName>
</protein>
<comment type="caution">
    <text evidence="12">The sequence shown here is derived from an EMBL/GenBank/DDBJ whole genome shotgun (WGS) entry which is preliminary data.</text>
</comment>
<keyword evidence="4" id="KW-0597">Phosphoprotein</keyword>
<evidence type="ECO:0000313" key="12">
    <source>
        <dbReference type="EMBL" id="MDR5693380.1"/>
    </source>
</evidence>
<sequence length="162" mass="16854">MTLPPLPDSAIVLHDESTEWRAAVRAIGRALARSGATREGYTDRMIGVLEEFGAYIVIAPGLALAHARPGPDVVRNGLAVVTLAEPVPFGHPHNDPVRVVVGLAVTGADEHVASVAGLANVFNERSAIERLAAASTIDEVREVFDGADRVPGRPAPAAEGSA</sequence>
<reference evidence="13" key="1">
    <citation type="submission" date="2023-07" db="EMBL/GenBank/DDBJ databases">
        <title>Description of three actinobacteria isolated from air of manufacturing shop in a pharmaceutical factory.</title>
        <authorList>
            <person name="Zhang D.-F."/>
        </authorList>
    </citation>
    <scope>NUCLEOTIDE SEQUENCE [LARGE SCALE GENOMIC DNA]</scope>
    <source>
        <strain evidence="13">CCTCC AB 2011122</strain>
    </source>
</reference>
<organism evidence="12 13">
    <name type="scientific">Agromyces indicus</name>
    <dbReference type="NCBI Taxonomy" id="758919"/>
    <lineage>
        <taxon>Bacteria</taxon>
        <taxon>Bacillati</taxon>
        <taxon>Actinomycetota</taxon>
        <taxon>Actinomycetes</taxon>
        <taxon>Micrococcales</taxon>
        <taxon>Microbacteriaceae</taxon>
        <taxon>Agromyces</taxon>
    </lineage>
</organism>
<keyword evidence="5" id="KW-0808">Transferase</keyword>
<proteinExistence type="predicted"/>
<evidence type="ECO:0000256" key="5">
    <source>
        <dbReference type="ARBA" id="ARBA00022679"/>
    </source>
</evidence>
<comment type="function">
    <text evidence="8">The phosphoenolpyruvate-dependent sugar phosphotransferase system (sugar PTS), a major carbohydrate active transport system, catalyzes the phosphorylation of incoming sugar substrates concomitantly with their translocation across the cell membrane. The enzyme II UlaABC PTS system is involved in ascorbate transport.</text>
</comment>
<comment type="subcellular location">
    <subcellularLocation>
        <location evidence="1">Cytoplasm</location>
    </subcellularLocation>
</comment>
<evidence type="ECO:0000256" key="9">
    <source>
        <dbReference type="ARBA" id="ARBA00041175"/>
    </source>
</evidence>
<evidence type="ECO:0000256" key="7">
    <source>
        <dbReference type="ARBA" id="ARBA00022777"/>
    </source>
</evidence>
<dbReference type="InterPro" id="IPR016152">
    <property type="entry name" value="PTrfase/Anion_transptr"/>
</dbReference>
<evidence type="ECO:0000313" key="13">
    <source>
        <dbReference type="Proteomes" id="UP001260072"/>
    </source>
</evidence>
<keyword evidence="6" id="KW-0598">Phosphotransferase system</keyword>
<name>A0ABU1FNQ3_9MICO</name>
<accession>A0ABU1FNQ3</accession>
<keyword evidence="2" id="KW-0813">Transport</keyword>
<dbReference type="InterPro" id="IPR002178">
    <property type="entry name" value="PTS_EIIA_type-2_dom"/>
</dbReference>
<evidence type="ECO:0000256" key="8">
    <source>
        <dbReference type="ARBA" id="ARBA00037387"/>
    </source>
</evidence>
<dbReference type="Proteomes" id="UP001260072">
    <property type="component" value="Unassembled WGS sequence"/>
</dbReference>
<keyword evidence="7" id="KW-0418">Kinase</keyword>
<dbReference type="PANTHER" id="PTHR36203">
    <property type="entry name" value="ASCORBATE-SPECIFIC PTS SYSTEM EIIA COMPONENT"/>
    <property type="match status" value="1"/>
</dbReference>
<dbReference type="EMBL" id="JAVKGS010000004">
    <property type="protein sequence ID" value="MDR5693380.1"/>
    <property type="molecule type" value="Genomic_DNA"/>
</dbReference>
<evidence type="ECO:0000256" key="1">
    <source>
        <dbReference type="ARBA" id="ARBA00004496"/>
    </source>
</evidence>
<evidence type="ECO:0000256" key="4">
    <source>
        <dbReference type="ARBA" id="ARBA00022553"/>
    </source>
</evidence>
<keyword evidence="12" id="KW-0762">Sugar transport</keyword>
<dbReference type="PROSITE" id="PS51094">
    <property type="entry name" value="PTS_EIIA_TYPE_2"/>
    <property type="match status" value="1"/>
</dbReference>
<feature type="domain" description="PTS EIIA type-2" evidence="11">
    <location>
        <begin position="4"/>
        <end position="147"/>
    </location>
</feature>
<keyword evidence="3" id="KW-0963">Cytoplasm</keyword>
<evidence type="ECO:0000256" key="2">
    <source>
        <dbReference type="ARBA" id="ARBA00022448"/>
    </source>
</evidence>
<evidence type="ECO:0000259" key="11">
    <source>
        <dbReference type="PROSITE" id="PS51094"/>
    </source>
</evidence>
<gene>
    <name evidence="12" type="ORF">RH861_15000</name>
</gene>